<evidence type="ECO:0000313" key="2">
    <source>
        <dbReference type="Proteomes" id="UP000017148"/>
    </source>
</evidence>
<comment type="caution">
    <text evidence="1">The sequence shown here is derived from an EMBL/GenBank/DDBJ whole genome shotgun (WGS) entry which is preliminary data.</text>
</comment>
<dbReference type="OrthoDB" id="9795789at2"/>
<organism evidence="1 2">
    <name type="scientific">Chitinivibrio alkaliphilus ACht1</name>
    <dbReference type="NCBI Taxonomy" id="1313304"/>
    <lineage>
        <taxon>Bacteria</taxon>
        <taxon>Pseudomonadati</taxon>
        <taxon>Fibrobacterota</taxon>
        <taxon>Chitinivibrionia</taxon>
        <taxon>Chitinivibrionales</taxon>
        <taxon>Chitinivibrionaceae</taxon>
        <taxon>Chitinivibrio</taxon>
    </lineage>
</organism>
<dbReference type="EMBL" id="ASJR01000003">
    <property type="protein sequence ID" value="ERP38957.1"/>
    <property type="molecule type" value="Genomic_DNA"/>
</dbReference>
<dbReference type="Proteomes" id="UP000017148">
    <property type="component" value="Unassembled WGS sequence"/>
</dbReference>
<sequence length="170" mass="18611">MKSVYFAGPLVFHPSYDNFVVTIKELCPSFSIHPRIPGDGSISSPTAKRIFAENMSHLYQCDLILADITPFRGACVDDGTAFEIGVAAALKKDIYTYSNRSGTYADTVKEIVGCSSSPLRDAQDALIEDFSLPANLMISQAATNHTVVSQGDLYTNFPRALSEILQRFFS</sequence>
<dbReference type="SUPFAM" id="SSF52309">
    <property type="entry name" value="N-(deoxy)ribosyltransferase-like"/>
    <property type="match status" value="1"/>
</dbReference>
<dbReference type="PANTHER" id="PTHR15364:SF0">
    <property type="entry name" value="2'-DEOXYNUCLEOSIDE 5'-PHOSPHATE N-HYDROLASE 1"/>
    <property type="match status" value="1"/>
</dbReference>
<dbReference type="InterPro" id="IPR007710">
    <property type="entry name" value="Nucleoside_deoxyribTrfase"/>
</dbReference>
<gene>
    <name evidence="1" type="ORF">CALK_0446</name>
</gene>
<dbReference type="RefSeq" id="WP_022635985.1">
    <property type="nucleotide sequence ID" value="NZ_ASJR01000003.1"/>
</dbReference>
<dbReference type="Gene3D" id="3.40.50.450">
    <property type="match status" value="1"/>
</dbReference>
<name>U7DAA4_9BACT</name>
<reference evidence="1 2" key="1">
    <citation type="journal article" date="2013" name="Environ. Microbiol.">
        <title>Genome analysis of Chitinivibrio alkaliphilus gen. nov., sp. nov., a novel extremely haloalkaliphilic anaerobic chitinolytic bacterium from the candidate phylum Termite Group 3.</title>
        <authorList>
            <person name="Sorokin D.Y."/>
            <person name="Gumerov V.M."/>
            <person name="Rakitin A.L."/>
            <person name="Beletsky A.V."/>
            <person name="Damste J.S."/>
            <person name="Muyzer G."/>
            <person name="Mardanov A.V."/>
            <person name="Ravin N.V."/>
        </authorList>
    </citation>
    <scope>NUCLEOTIDE SEQUENCE [LARGE SCALE GENOMIC DNA]</scope>
    <source>
        <strain evidence="1 2">ACht1</strain>
    </source>
</reference>
<dbReference type="eggNOG" id="COG3613">
    <property type="taxonomic scope" value="Bacteria"/>
</dbReference>
<dbReference type="GO" id="GO:0009159">
    <property type="term" value="P:deoxyribonucleoside monophosphate catabolic process"/>
    <property type="evidence" value="ECO:0007669"/>
    <property type="project" value="TreeGrafter"/>
</dbReference>
<protein>
    <submittedName>
        <fullName evidence="1">Nucleoside 2-deoxyribosyltransferase</fullName>
    </submittedName>
</protein>
<keyword evidence="2" id="KW-1185">Reference proteome</keyword>
<dbReference type="STRING" id="1313304.CALK_0446"/>
<dbReference type="GO" id="GO:0016740">
    <property type="term" value="F:transferase activity"/>
    <property type="evidence" value="ECO:0007669"/>
    <property type="project" value="UniProtKB-KW"/>
</dbReference>
<dbReference type="InterPro" id="IPR051239">
    <property type="entry name" value="2'-dNMP_N-hydrolase"/>
</dbReference>
<accession>U7DAA4</accession>
<dbReference type="PANTHER" id="PTHR15364">
    <property type="entry name" value="2'-DEOXYNUCLEOSIDE 5'-PHOSPHATE N-HYDROLASE 1"/>
    <property type="match status" value="1"/>
</dbReference>
<keyword evidence="1" id="KW-0808">Transferase</keyword>
<dbReference type="Pfam" id="PF05014">
    <property type="entry name" value="Nuc_deoxyrib_tr"/>
    <property type="match status" value="1"/>
</dbReference>
<dbReference type="GO" id="GO:0070694">
    <property type="term" value="F:5-hydroxymethyl-dUMP N-hydrolase activity"/>
    <property type="evidence" value="ECO:0007669"/>
    <property type="project" value="TreeGrafter"/>
</dbReference>
<dbReference type="AlphaFoldDB" id="U7DAA4"/>
<proteinExistence type="predicted"/>
<evidence type="ECO:0000313" key="1">
    <source>
        <dbReference type="EMBL" id="ERP38957.1"/>
    </source>
</evidence>